<dbReference type="Proteomes" id="UP000522333">
    <property type="component" value="Unassembled WGS sequence"/>
</dbReference>
<evidence type="ECO:0000313" key="2">
    <source>
        <dbReference type="Proteomes" id="UP000522333"/>
    </source>
</evidence>
<dbReference type="InterPro" id="IPR038763">
    <property type="entry name" value="DHH_sf"/>
</dbReference>
<sequence>MEKNTDDDKERLSNPYVVCVHHGTDLDGWTSAALVQRWAEENGLMPFFFPMNHDAPVPCREIIENFRPRYFIVADYSLTVKEYRELCDTRVECDVPFDFLWCDHHVSAVRDWHKEAIFLDDEYAAFEQGDFLHRRLMPLVGDWHSQQEHHLNTKNLVLLGKQWAGCRLLHRMLFPDECMCPYFIFLADRYDVWDMSDKDVREDAEALQLACKIHDVRDPASPFWKEVIYPSQEKAHLRTNELVEEGKKYKVYQERMNAEVMSSLAFTVEWHGHTWLAANTIGNSQIADSAFVPSVHDGVLLFSCLGHGKKPWKVSMYSHDSLPEEKKASLDFSVIAKEYGGGGHPGACGFMCDWPPFLEKIDRC</sequence>
<proteinExistence type="predicted"/>
<dbReference type="EMBL" id="JABAFY010000031">
    <property type="protein sequence ID" value="NME52585.1"/>
    <property type="molecule type" value="Genomic_DNA"/>
</dbReference>
<protein>
    <recommendedName>
        <fullName evidence="3">DHHA1 domain-containing protein</fullName>
    </recommendedName>
</protein>
<dbReference type="SUPFAM" id="SSF64182">
    <property type="entry name" value="DHH phosphoesterases"/>
    <property type="match status" value="1"/>
</dbReference>
<dbReference type="Gene3D" id="3.10.310.30">
    <property type="match status" value="1"/>
</dbReference>
<evidence type="ECO:0008006" key="3">
    <source>
        <dbReference type="Google" id="ProtNLM"/>
    </source>
</evidence>
<name>A0A848CDB0_9BACT</name>
<gene>
    <name evidence="1" type="ORF">HF854_08645</name>
</gene>
<dbReference type="RefSeq" id="WP_168935922.1">
    <property type="nucleotide sequence ID" value="NZ_JABAFY010000031.1"/>
</dbReference>
<evidence type="ECO:0000313" key="1">
    <source>
        <dbReference type="EMBL" id="NME52585.1"/>
    </source>
</evidence>
<dbReference type="AlphaFoldDB" id="A0A848CDB0"/>
<reference evidence="1 2" key="1">
    <citation type="submission" date="2020-04" db="EMBL/GenBank/DDBJ databases">
        <authorList>
            <person name="Hitch T.C.A."/>
            <person name="Wylensek D."/>
            <person name="Clavel T."/>
        </authorList>
    </citation>
    <scope>NUCLEOTIDE SEQUENCE [LARGE SCALE GENOMIC DNA]</scope>
    <source>
        <strain evidence="1 2">PG-251-APC-1</strain>
    </source>
</reference>
<accession>A0A848CDB0</accession>
<comment type="caution">
    <text evidence="1">The sequence shown here is derived from an EMBL/GenBank/DDBJ whole genome shotgun (WGS) entry which is preliminary data.</text>
</comment>
<organism evidence="1 2">
    <name type="scientific">Desulfovibrio piger</name>
    <dbReference type="NCBI Taxonomy" id="901"/>
    <lineage>
        <taxon>Bacteria</taxon>
        <taxon>Pseudomonadati</taxon>
        <taxon>Thermodesulfobacteriota</taxon>
        <taxon>Desulfovibrionia</taxon>
        <taxon>Desulfovibrionales</taxon>
        <taxon>Desulfovibrionaceae</taxon>
        <taxon>Desulfovibrio</taxon>
    </lineage>
</organism>